<organism evidence="2 3">
    <name type="scientific">Circinella minor</name>
    <dbReference type="NCBI Taxonomy" id="1195481"/>
    <lineage>
        <taxon>Eukaryota</taxon>
        <taxon>Fungi</taxon>
        <taxon>Fungi incertae sedis</taxon>
        <taxon>Mucoromycota</taxon>
        <taxon>Mucoromycotina</taxon>
        <taxon>Mucoromycetes</taxon>
        <taxon>Mucorales</taxon>
        <taxon>Lichtheimiaceae</taxon>
        <taxon>Circinella</taxon>
    </lineage>
</organism>
<reference evidence="2 3" key="1">
    <citation type="submission" date="2020-12" db="EMBL/GenBank/DDBJ databases">
        <title>Metabolic potential, ecology and presence of endohyphal bacteria is reflected in genomic diversity of Mucoromycotina.</title>
        <authorList>
            <person name="Muszewska A."/>
            <person name="Okrasinska A."/>
            <person name="Steczkiewicz K."/>
            <person name="Drgas O."/>
            <person name="Orlowska M."/>
            <person name="Perlinska-Lenart U."/>
            <person name="Aleksandrzak-Piekarczyk T."/>
            <person name="Szatraj K."/>
            <person name="Zielenkiewicz U."/>
            <person name="Pilsyk S."/>
            <person name="Malc E."/>
            <person name="Mieczkowski P."/>
            <person name="Kruszewska J.S."/>
            <person name="Biernat P."/>
            <person name="Pawlowska J."/>
        </authorList>
    </citation>
    <scope>NUCLEOTIDE SEQUENCE [LARGE SCALE GENOMIC DNA]</scope>
    <source>
        <strain evidence="2 3">CBS 142.35</strain>
    </source>
</reference>
<comment type="caution">
    <text evidence="2">The sequence shown here is derived from an EMBL/GenBank/DDBJ whole genome shotgun (WGS) entry which is preliminary data.</text>
</comment>
<dbReference type="InterPro" id="IPR021109">
    <property type="entry name" value="Peptidase_aspartic_dom_sf"/>
</dbReference>
<evidence type="ECO:0000313" key="3">
    <source>
        <dbReference type="Proteomes" id="UP000646827"/>
    </source>
</evidence>
<dbReference type="OrthoDB" id="2285730at2759"/>
<accession>A0A8H7RJC5</accession>
<dbReference type="Gene3D" id="2.40.70.10">
    <property type="entry name" value="Acid Proteases"/>
    <property type="match status" value="1"/>
</dbReference>
<evidence type="ECO:0000313" key="2">
    <source>
        <dbReference type="EMBL" id="KAG2211332.1"/>
    </source>
</evidence>
<sequence length="247" mass="28584">MGYSVPRTDVIVQGSIQTDGVLDCGSVECLMSAKMAKKLGFINLEPSPMTHGMVDGRKVDAVGYVQSVQITIKDISIVVDAMVFDQSEYDFLVRRRALHKFKLFTDWGSYNWWIRTKLSIEPLLVTYKGIQKPQFVEVVDEWEEEGNEESTKESNLESTEEAEEFPSYSSYLVILIGFLTEDEVKENQLFLSTFEDKQHEREDSTPQEIWLEIQNSIKKCNLNEEEANQLTDLLWRYQDVLEQRSEL</sequence>
<keyword evidence="3" id="KW-1185">Reference proteome</keyword>
<feature type="region of interest" description="Disordered" evidence="1">
    <location>
        <begin position="141"/>
        <end position="163"/>
    </location>
</feature>
<gene>
    <name evidence="2" type="ORF">INT45_012547</name>
</gene>
<dbReference type="AlphaFoldDB" id="A0A8H7RJC5"/>
<dbReference type="EMBL" id="JAEPRB010000843">
    <property type="protein sequence ID" value="KAG2211332.1"/>
    <property type="molecule type" value="Genomic_DNA"/>
</dbReference>
<proteinExistence type="predicted"/>
<evidence type="ECO:0000256" key="1">
    <source>
        <dbReference type="SAM" id="MobiDB-lite"/>
    </source>
</evidence>
<protein>
    <submittedName>
        <fullName evidence="2">Uncharacterized protein</fullName>
    </submittedName>
</protein>
<dbReference type="CDD" id="cd00303">
    <property type="entry name" value="retropepsin_like"/>
    <property type="match status" value="1"/>
</dbReference>
<name>A0A8H7RJC5_9FUNG</name>
<dbReference type="Proteomes" id="UP000646827">
    <property type="component" value="Unassembled WGS sequence"/>
</dbReference>